<sequence>MQDYRAPVNHYGSQNSTRPFNPKLLEEFQLFDINTQAREREIVETLGEIYSIIITLDHVEKAYLKDDIGSDEYTALANKLINQYRTYLSDKDVEERFHDLETFKTKWQITASNAITRLERGIPVTVEHGTSGDFGSQDNISQDGTANGVSNGNNKYSGKRVAEATGNFITVMDALKLNYKTREQLHPLMSELLLSVNRVTSNDFENRNKLVEWIIKINKLKNDESLSDSEVQQLLYALESAYKSFYTLLE</sequence>
<name>A0ABX6ENM1_KLUMA</name>
<evidence type="ECO:0000313" key="10">
    <source>
        <dbReference type="EMBL" id="QGN13457.1"/>
    </source>
</evidence>
<organism evidence="10 11">
    <name type="scientific">Kluyveromyces marxianus</name>
    <name type="common">Yeast</name>
    <name type="synonym">Candida kefyr</name>
    <dbReference type="NCBI Taxonomy" id="4911"/>
    <lineage>
        <taxon>Eukaryota</taxon>
        <taxon>Fungi</taxon>
        <taxon>Dikarya</taxon>
        <taxon>Ascomycota</taxon>
        <taxon>Saccharomycotina</taxon>
        <taxon>Saccharomycetes</taxon>
        <taxon>Saccharomycetales</taxon>
        <taxon>Saccharomycetaceae</taxon>
        <taxon>Kluyveromyces</taxon>
    </lineage>
</organism>
<dbReference type="InterPro" id="IPR017898">
    <property type="entry name" value="VPS28_N"/>
</dbReference>
<proteinExistence type="inferred from homology"/>
<feature type="domain" description="VPS28 N-terminal" evidence="9">
    <location>
        <begin position="17"/>
        <end position="128"/>
    </location>
</feature>
<dbReference type="InterPro" id="IPR037202">
    <property type="entry name" value="ESCRT_assembly_dom"/>
</dbReference>
<feature type="region of interest" description="Disordered" evidence="7">
    <location>
        <begin position="132"/>
        <end position="155"/>
    </location>
</feature>
<evidence type="ECO:0000313" key="11">
    <source>
        <dbReference type="Proteomes" id="UP000422736"/>
    </source>
</evidence>
<evidence type="ECO:0000259" key="9">
    <source>
        <dbReference type="PROSITE" id="PS51313"/>
    </source>
</evidence>
<dbReference type="InterPro" id="IPR038358">
    <property type="entry name" value="VPS28_N_sf"/>
</dbReference>
<evidence type="ECO:0000256" key="4">
    <source>
        <dbReference type="ARBA" id="ARBA00022927"/>
    </source>
</evidence>
<dbReference type="InterPro" id="IPR017899">
    <property type="entry name" value="VPS28_C"/>
</dbReference>
<feature type="compositionally biased region" description="Polar residues" evidence="7">
    <location>
        <begin position="133"/>
        <end position="155"/>
    </location>
</feature>
<dbReference type="InterPro" id="IPR037206">
    <property type="entry name" value="VPS28_C_sf"/>
</dbReference>
<comment type="similarity">
    <text evidence="5 6">Belongs to the VPS28 family.</text>
</comment>
<dbReference type="PANTHER" id="PTHR12937">
    <property type="entry name" value="VACUOLAR PROTEIN SORTING 28, ISOFORM 2 VPS28"/>
    <property type="match status" value="1"/>
</dbReference>
<reference evidence="10 11" key="1">
    <citation type="submission" date="2016-03" db="EMBL/GenBank/DDBJ databases">
        <title>How can Kluyveromyces marxianus grow so fast - potential evolutionary course in Saccharomyces Complex revealed by comparative genomics.</title>
        <authorList>
            <person name="Mo W."/>
            <person name="Lu W."/>
            <person name="Yang X."/>
            <person name="Qi J."/>
            <person name="Lv H."/>
        </authorList>
    </citation>
    <scope>NUCLEOTIDE SEQUENCE [LARGE SCALE GENOMIC DNA]</scope>
    <source>
        <strain evidence="10 11">FIM1</strain>
    </source>
</reference>
<dbReference type="InterPro" id="IPR007143">
    <property type="entry name" value="Vps28"/>
</dbReference>
<dbReference type="PROSITE" id="PS51310">
    <property type="entry name" value="VPS28_C"/>
    <property type="match status" value="1"/>
</dbReference>
<evidence type="ECO:0000256" key="1">
    <source>
        <dbReference type="ARBA" id="ARBA00004177"/>
    </source>
</evidence>
<dbReference type="SUPFAM" id="SSF140427">
    <property type="entry name" value="VPS28 C-terminal domain-like"/>
    <property type="match status" value="1"/>
</dbReference>
<evidence type="ECO:0000259" key="8">
    <source>
        <dbReference type="PROSITE" id="PS51310"/>
    </source>
</evidence>
<dbReference type="Pfam" id="PF03997">
    <property type="entry name" value="VPS28"/>
    <property type="match status" value="1"/>
</dbReference>
<dbReference type="PROSITE" id="PS51313">
    <property type="entry name" value="VPS28_N"/>
    <property type="match status" value="1"/>
</dbReference>
<feature type="domain" description="VPS28 C-terminal" evidence="8">
    <location>
        <begin position="156"/>
        <end position="250"/>
    </location>
</feature>
<accession>A0ABX6ENM1</accession>
<evidence type="ECO:0000256" key="6">
    <source>
        <dbReference type="PROSITE-ProRule" id="PRU00642"/>
    </source>
</evidence>
<keyword evidence="4 5" id="KW-0653">Protein transport</keyword>
<dbReference type="PIRSF" id="PIRSF017535">
    <property type="entry name" value="VPS28"/>
    <property type="match status" value="1"/>
</dbReference>
<dbReference type="EMBL" id="CP015054">
    <property type="protein sequence ID" value="QGN13457.1"/>
    <property type="molecule type" value="Genomic_DNA"/>
</dbReference>
<dbReference type="Gene3D" id="1.20.120.1130">
    <property type="match status" value="1"/>
</dbReference>
<evidence type="ECO:0000256" key="7">
    <source>
        <dbReference type="SAM" id="MobiDB-lite"/>
    </source>
</evidence>
<keyword evidence="11" id="KW-1185">Reference proteome</keyword>
<dbReference type="PANTHER" id="PTHR12937:SF0">
    <property type="entry name" value="VACUOLAR PROTEIN SORTING-ASSOCIATED PROTEIN 28 HOMOLOG"/>
    <property type="match status" value="1"/>
</dbReference>
<comment type="function">
    <text evidence="5">Component of the ESCRT-I complex (endosomal sorting complex required for transport I), a regulator of vesicular trafficking process.</text>
</comment>
<protein>
    <recommendedName>
        <fullName evidence="5">Vacuolar protein sorting-associated protein 28</fullName>
    </recommendedName>
    <alternativeName>
        <fullName evidence="5">ESCRT-I complex subunit VPS28</fullName>
    </alternativeName>
</protein>
<keyword evidence="3 5" id="KW-0967">Endosome</keyword>
<dbReference type="Proteomes" id="UP000422736">
    <property type="component" value="Chromosome 1"/>
</dbReference>
<dbReference type="SUPFAM" id="SSF140111">
    <property type="entry name" value="Endosomal sorting complex assembly domain"/>
    <property type="match status" value="1"/>
</dbReference>
<gene>
    <name evidence="10" type="primary">VPS28</name>
    <name evidence="10" type="ORF">FIM1_94</name>
</gene>
<dbReference type="Gene3D" id="1.20.1440.200">
    <property type="match status" value="1"/>
</dbReference>
<comment type="subcellular location">
    <subcellularLocation>
        <location evidence="1">Endosome</location>
    </subcellularLocation>
</comment>
<evidence type="ECO:0000256" key="3">
    <source>
        <dbReference type="ARBA" id="ARBA00022753"/>
    </source>
</evidence>
<keyword evidence="2 5" id="KW-0813">Transport</keyword>
<evidence type="ECO:0000256" key="2">
    <source>
        <dbReference type="ARBA" id="ARBA00022448"/>
    </source>
</evidence>
<evidence type="ECO:0000256" key="5">
    <source>
        <dbReference type="PIRNR" id="PIRNR017535"/>
    </source>
</evidence>